<evidence type="ECO:0000256" key="3">
    <source>
        <dbReference type="ARBA" id="ARBA00022676"/>
    </source>
</evidence>
<evidence type="ECO:0000313" key="9">
    <source>
        <dbReference type="EMBL" id="OGM64856.1"/>
    </source>
</evidence>
<keyword evidence="6 8" id="KW-1133">Transmembrane helix</keyword>
<keyword evidence="3" id="KW-0328">Glycosyltransferase</keyword>
<feature type="transmembrane region" description="Helical" evidence="8">
    <location>
        <begin position="320"/>
        <end position="337"/>
    </location>
</feature>
<evidence type="ECO:0000256" key="2">
    <source>
        <dbReference type="ARBA" id="ARBA00022475"/>
    </source>
</evidence>
<feature type="transmembrane region" description="Helical" evidence="8">
    <location>
        <begin position="149"/>
        <end position="166"/>
    </location>
</feature>
<feature type="transmembrane region" description="Helical" evidence="8">
    <location>
        <begin position="91"/>
        <end position="113"/>
    </location>
</feature>
<evidence type="ECO:0000256" key="6">
    <source>
        <dbReference type="ARBA" id="ARBA00022989"/>
    </source>
</evidence>
<comment type="subcellular location">
    <subcellularLocation>
        <location evidence="1">Cell membrane</location>
        <topology evidence="1">Multi-pass membrane protein</topology>
    </subcellularLocation>
</comment>
<dbReference type="GO" id="GO:0009103">
    <property type="term" value="P:lipopolysaccharide biosynthetic process"/>
    <property type="evidence" value="ECO:0007669"/>
    <property type="project" value="UniProtKB-ARBA"/>
</dbReference>
<dbReference type="Proteomes" id="UP000176725">
    <property type="component" value="Unassembled WGS sequence"/>
</dbReference>
<feature type="transmembrane region" description="Helical" evidence="8">
    <location>
        <begin position="60"/>
        <end position="79"/>
    </location>
</feature>
<dbReference type="PANTHER" id="PTHR33908">
    <property type="entry name" value="MANNOSYLTRANSFERASE YKCB-RELATED"/>
    <property type="match status" value="1"/>
</dbReference>
<keyword evidence="4" id="KW-0808">Transferase</keyword>
<protein>
    <submittedName>
        <fullName evidence="9">Uncharacterized protein</fullName>
    </submittedName>
</protein>
<evidence type="ECO:0000256" key="5">
    <source>
        <dbReference type="ARBA" id="ARBA00022692"/>
    </source>
</evidence>
<feature type="transmembrane region" description="Helical" evidence="8">
    <location>
        <begin position="119"/>
        <end position="137"/>
    </location>
</feature>
<keyword evidence="2" id="KW-1003">Cell membrane</keyword>
<gene>
    <name evidence="9" type="ORF">A2893_04350</name>
</gene>
<feature type="transmembrane region" description="Helical" evidence="8">
    <location>
        <begin position="220"/>
        <end position="238"/>
    </location>
</feature>
<feature type="transmembrane region" description="Helical" evidence="8">
    <location>
        <begin position="406"/>
        <end position="423"/>
    </location>
</feature>
<keyword evidence="7 8" id="KW-0472">Membrane</keyword>
<organism evidence="9 10">
    <name type="scientific">Candidatus Woesebacteria bacterium RIFCSPLOWO2_01_FULL_39_25</name>
    <dbReference type="NCBI Taxonomy" id="1802521"/>
    <lineage>
        <taxon>Bacteria</taxon>
        <taxon>Candidatus Woeseibacteriota</taxon>
    </lineage>
</organism>
<comment type="caution">
    <text evidence="9">The sequence shown here is derived from an EMBL/GenBank/DDBJ whole genome shotgun (WGS) entry which is preliminary data.</text>
</comment>
<feature type="transmembrane region" description="Helical" evidence="8">
    <location>
        <begin position="344"/>
        <end position="361"/>
    </location>
</feature>
<proteinExistence type="predicted"/>
<dbReference type="PANTHER" id="PTHR33908:SF11">
    <property type="entry name" value="MEMBRANE PROTEIN"/>
    <property type="match status" value="1"/>
</dbReference>
<dbReference type="EMBL" id="MGHH01000007">
    <property type="protein sequence ID" value="OGM64856.1"/>
    <property type="molecule type" value="Genomic_DNA"/>
</dbReference>
<dbReference type="GO" id="GO:0005886">
    <property type="term" value="C:plasma membrane"/>
    <property type="evidence" value="ECO:0007669"/>
    <property type="project" value="UniProtKB-SubCell"/>
</dbReference>
<dbReference type="GO" id="GO:0016763">
    <property type="term" value="F:pentosyltransferase activity"/>
    <property type="evidence" value="ECO:0007669"/>
    <property type="project" value="TreeGrafter"/>
</dbReference>
<evidence type="ECO:0000256" key="7">
    <source>
        <dbReference type="ARBA" id="ARBA00023136"/>
    </source>
</evidence>
<reference evidence="9 10" key="1">
    <citation type="journal article" date="2016" name="Nat. Commun.">
        <title>Thousands of microbial genomes shed light on interconnected biogeochemical processes in an aquifer system.</title>
        <authorList>
            <person name="Anantharaman K."/>
            <person name="Brown C.T."/>
            <person name="Hug L.A."/>
            <person name="Sharon I."/>
            <person name="Castelle C.J."/>
            <person name="Probst A.J."/>
            <person name="Thomas B.C."/>
            <person name="Singh A."/>
            <person name="Wilkins M.J."/>
            <person name="Karaoz U."/>
            <person name="Brodie E.L."/>
            <person name="Williams K.H."/>
            <person name="Hubbard S.S."/>
            <person name="Banfield J.F."/>
        </authorList>
    </citation>
    <scope>NUCLEOTIDE SEQUENCE [LARGE SCALE GENOMIC DNA]</scope>
</reference>
<evidence type="ECO:0000256" key="1">
    <source>
        <dbReference type="ARBA" id="ARBA00004651"/>
    </source>
</evidence>
<evidence type="ECO:0000313" key="10">
    <source>
        <dbReference type="Proteomes" id="UP000176725"/>
    </source>
</evidence>
<evidence type="ECO:0000256" key="8">
    <source>
        <dbReference type="SAM" id="Phobius"/>
    </source>
</evidence>
<dbReference type="InterPro" id="IPR050297">
    <property type="entry name" value="LipidA_mod_glycosyltrf_83"/>
</dbReference>
<dbReference type="AlphaFoldDB" id="A0A1F8BLB6"/>
<keyword evidence="5 8" id="KW-0812">Transmembrane</keyword>
<name>A0A1F8BLB6_9BACT</name>
<sequence>MVVVAFILRVLAIDVLPVGFTPDEASFGYDAYSILQTGKDQWGHTLPLTLESFGDFKPPLYAYLTIPSVALFGLSKFAVRLPNALFGTAAVYITYLLVKELSLLMVNGQWSIINKKNKILTINHESLAIIASLLLAISPWHMMMSRGAFEANLTTFLLPLGILWFLKGFKNKRFLLASLFILGLNLFSYHSARLVTPLIFIFLIFIFRKDLKKLSLKTKIISAAIFTTFTLLAGYTLFLGGATRAKDISIFSGSLQEASEQRIISIYGGLDTGTARLLHNKYQVTLQRFFSNYLQYFSANFLFVDGPSEATYGMLPGRGVLYWFELPFIFGFLYALFSSKKKKPLLLILFWILVAPIPAALTTGKGYAANRSAIMMPAIQMASAIGAYTIWMWVSSLLRSKKLLKIFLFGYSFVGLLFFIYFVEDYFLLSPYKSAKDMLYGNLESAYWLKDNSLDKTEIVMSTKLSEPHIYVAFANSWDPKDYQKKTREWSVYKKRNLLFIDQLPEYKLGKYTFRGINYSVDQGLTEAFLVGKPEEFPSDTLVTQQFNYLTGEPAVVIVRPRKDAYAYNNY</sequence>
<evidence type="ECO:0000256" key="4">
    <source>
        <dbReference type="ARBA" id="ARBA00022679"/>
    </source>
</evidence>
<accession>A0A1F8BLB6</accession>
<feature type="transmembrane region" description="Helical" evidence="8">
    <location>
        <begin position="373"/>
        <end position="394"/>
    </location>
</feature>
<dbReference type="STRING" id="1802521.A2893_04350"/>
<feature type="transmembrane region" description="Helical" evidence="8">
    <location>
        <begin position="186"/>
        <end position="208"/>
    </location>
</feature>